<organism evidence="4 5">
    <name type="scientific">Alcaligenes faecalis</name>
    <dbReference type="NCBI Taxonomy" id="511"/>
    <lineage>
        <taxon>Bacteria</taxon>
        <taxon>Pseudomonadati</taxon>
        <taxon>Pseudomonadota</taxon>
        <taxon>Betaproteobacteria</taxon>
        <taxon>Burkholderiales</taxon>
        <taxon>Alcaligenaceae</taxon>
        <taxon>Alcaligenes</taxon>
    </lineage>
</organism>
<keyword evidence="1" id="KW-0472">Membrane</keyword>
<evidence type="ECO:0000256" key="1">
    <source>
        <dbReference type="SAM" id="Phobius"/>
    </source>
</evidence>
<dbReference type="InterPro" id="IPR012373">
    <property type="entry name" value="Ferrdict_sens_TM"/>
</dbReference>
<dbReference type="EMBL" id="CP095873">
    <property type="protein sequence ID" value="UPL20457.1"/>
    <property type="molecule type" value="Genomic_DNA"/>
</dbReference>
<dbReference type="InterPro" id="IPR006860">
    <property type="entry name" value="FecR"/>
</dbReference>
<name>A0AAE9HC77_ALCFA</name>
<evidence type="ECO:0000259" key="2">
    <source>
        <dbReference type="Pfam" id="PF04773"/>
    </source>
</evidence>
<evidence type="ECO:0000313" key="5">
    <source>
        <dbReference type="Proteomes" id="UP000830925"/>
    </source>
</evidence>
<dbReference type="PANTHER" id="PTHR30273">
    <property type="entry name" value="PERIPLASMIC SIGNAL SENSOR AND SIGMA FACTOR ACTIVATOR FECR-RELATED"/>
    <property type="match status" value="1"/>
</dbReference>
<sequence>MKPPNASSSSVEPDELAAQWFAYLHSDDASSEDWRAFEQWRQANPEHDRQYRNVQRIWDASLHIPKEEWSEILSRREAPKPVPALTRRRFAWGLAGMCTAAVVGTVALSGGWLESPQQTMSLFAQRGEQKQMSLPDGSVLELNSGARATARLYEGKRVVQLLEGEIFFSVQHDPSRPFVVEAGESRIVVTGTRFNVRYDAQTTQVSVESGSVNVSNGPWWNRQSRALEKGQGLAVSDELGLGPVHLPDLDSTLAWRRGKIVFENTPLFHAVAEINRYLDRPVVLDAPTLRDHQIAGIFSVDDPQSFLEMLPVFAPVLVVRAPDGRLRIVPK</sequence>
<dbReference type="PANTHER" id="PTHR30273:SF2">
    <property type="entry name" value="PROTEIN FECR"/>
    <property type="match status" value="1"/>
</dbReference>
<dbReference type="Proteomes" id="UP000830925">
    <property type="component" value="Chromosome"/>
</dbReference>
<keyword evidence="1" id="KW-1133">Transmembrane helix</keyword>
<evidence type="ECO:0000259" key="3">
    <source>
        <dbReference type="Pfam" id="PF16220"/>
    </source>
</evidence>
<protein>
    <submittedName>
        <fullName evidence="4">FecR family protein</fullName>
    </submittedName>
</protein>
<proteinExistence type="predicted"/>
<dbReference type="Pfam" id="PF16220">
    <property type="entry name" value="DUF4880"/>
    <property type="match status" value="1"/>
</dbReference>
<feature type="domain" description="FecR protein" evidence="2">
    <location>
        <begin position="125"/>
        <end position="213"/>
    </location>
</feature>
<dbReference type="Pfam" id="PF04773">
    <property type="entry name" value="FecR"/>
    <property type="match status" value="1"/>
</dbReference>
<feature type="transmembrane region" description="Helical" evidence="1">
    <location>
        <begin position="90"/>
        <end position="113"/>
    </location>
</feature>
<accession>A0AAE9HC77</accession>
<dbReference type="Gene3D" id="3.55.50.30">
    <property type="match status" value="1"/>
</dbReference>
<evidence type="ECO:0000313" key="4">
    <source>
        <dbReference type="EMBL" id="UPL20457.1"/>
    </source>
</evidence>
<dbReference type="Gene3D" id="2.60.120.1440">
    <property type="match status" value="1"/>
</dbReference>
<keyword evidence="1" id="KW-0812">Transmembrane</keyword>
<dbReference type="GO" id="GO:0016989">
    <property type="term" value="F:sigma factor antagonist activity"/>
    <property type="evidence" value="ECO:0007669"/>
    <property type="project" value="TreeGrafter"/>
</dbReference>
<reference evidence="4" key="1">
    <citation type="submission" date="2022-04" db="EMBL/GenBank/DDBJ databases">
        <title>Genomic mining of Alcaligenes faecalis D334 producing ectoin and derivatives.</title>
        <authorList>
            <person name="Doan V.T."/>
            <person name="Quach N.T."/>
            <person name="Vu T.-H.-N."/>
            <person name="Phi Q.-T."/>
        </authorList>
    </citation>
    <scope>NUCLEOTIDE SEQUENCE</scope>
    <source>
        <strain evidence="4">D334</strain>
    </source>
</reference>
<dbReference type="InterPro" id="IPR032623">
    <property type="entry name" value="FecR_N"/>
</dbReference>
<gene>
    <name evidence="4" type="ORF">MXF72_13690</name>
</gene>
<dbReference type="AlphaFoldDB" id="A0AAE9HC77"/>
<dbReference type="PIRSF" id="PIRSF018266">
    <property type="entry name" value="FecR"/>
    <property type="match status" value="1"/>
</dbReference>
<feature type="domain" description="FecR N-terminal" evidence="3">
    <location>
        <begin position="17"/>
        <end position="56"/>
    </location>
</feature>
<dbReference type="RefSeq" id="WP_247965819.1">
    <property type="nucleotide sequence ID" value="NZ_CP095873.1"/>
</dbReference>